<feature type="region of interest" description="Disordered" evidence="1">
    <location>
        <begin position="396"/>
        <end position="438"/>
    </location>
</feature>
<feature type="compositionally biased region" description="Polar residues" evidence="1">
    <location>
        <begin position="19"/>
        <end position="31"/>
    </location>
</feature>
<proteinExistence type="predicted"/>
<dbReference type="AlphaFoldDB" id="A0A5B0MZX3"/>
<sequence>MLTSSSPHNHTDLHRRSSRLQQPKAQPFTSTPGSFICKPGIFQPPEPICPARPITLIPQPLPGAIEIWKPASHLVSPPTTLPFTRPLGSHLAAKWACSSISASKLTGRLSPLLSATSRRHTAHDLASPSVLQPPPRPADRHRFDFSPVSPPTTLPFTCPLGSHLAAKWACSSISASKLTGRLSPLLSATSRRHTAHDLASPSVLQPPPRPADRHRFDFSPVSPPTTLPFTCPLGSHLAAKWACSSISASKLTGRPSPLLSATSRRHTAHDLASPSVLQPPPRPADRHRFDFSPVSPPTTLPFTRPLGSHLAAKWACSSISASKLTGRLSPLLSATSRRHTAHDLASPSVLQPPPRPADRHRFDFSPVSPPTTLPFTCPLGSHLAAKWACSSISASKLTGRPSPLLSATSRRHTAHDLASPSVLQPPPRPADRHRFDFSPVSPPTTLPFTCPLGSHLAAKWACSSISASKLTGRPSPLLSATSRRHTAHDLASPSVLQPPPRPADRHRFDQSYPASPRFLPPPPRPSDRIGSSSLPLASSQPTPRGTPATILPPLAFSSPPHLDRPIEID</sequence>
<comment type="caution">
    <text evidence="2">The sequence shown here is derived from an EMBL/GenBank/DDBJ whole genome shotgun (WGS) entry which is preliminary data.</text>
</comment>
<feature type="region of interest" description="Disordered" evidence="1">
    <location>
        <begin position="120"/>
        <end position="139"/>
    </location>
</feature>
<gene>
    <name evidence="2" type="ORF">PGTUg99_023951</name>
</gene>
<feature type="region of interest" description="Disordered" evidence="1">
    <location>
        <begin position="469"/>
        <end position="569"/>
    </location>
</feature>
<evidence type="ECO:0000256" key="1">
    <source>
        <dbReference type="SAM" id="MobiDB-lite"/>
    </source>
</evidence>
<name>A0A5B0MZX3_PUCGR</name>
<feature type="region of interest" description="Disordered" evidence="1">
    <location>
        <begin position="193"/>
        <end position="219"/>
    </location>
</feature>
<accession>A0A5B0MZX3</accession>
<evidence type="ECO:0000313" key="3">
    <source>
        <dbReference type="Proteomes" id="UP000325313"/>
    </source>
</evidence>
<organism evidence="2 3">
    <name type="scientific">Puccinia graminis f. sp. tritici</name>
    <dbReference type="NCBI Taxonomy" id="56615"/>
    <lineage>
        <taxon>Eukaryota</taxon>
        <taxon>Fungi</taxon>
        <taxon>Dikarya</taxon>
        <taxon>Basidiomycota</taxon>
        <taxon>Pucciniomycotina</taxon>
        <taxon>Pucciniomycetes</taxon>
        <taxon>Pucciniales</taxon>
        <taxon>Pucciniaceae</taxon>
        <taxon>Puccinia</taxon>
    </lineage>
</organism>
<feature type="region of interest" description="Disordered" evidence="1">
    <location>
        <begin position="250"/>
        <end position="293"/>
    </location>
</feature>
<protein>
    <submittedName>
        <fullName evidence="2">Uncharacterized protein</fullName>
    </submittedName>
</protein>
<dbReference type="EMBL" id="VDEP01000440">
    <property type="protein sequence ID" value="KAA1081873.1"/>
    <property type="molecule type" value="Genomic_DNA"/>
</dbReference>
<evidence type="ECO:0000313" key="2">
    <source>
        <dbReference type="EMBL" id="KAA1081873.1"/>
    </source>
</evidence>
<feature type="region of interest" description="Disordered" evidence="1">
    <location>
        <begin position="339"/>
        <end position="365"/>
    </location>
</feature>
<dbReference type="Proteomes" id="UP000325313">
    <property type="component" value="Unassembled WGS sequence"/>
</dbReference>
<feature type="compositionally biased region" description="Polar residues" evidence="1">
    <location>
        <begin position="534"/>
        <end position="543"/>
    </location>
</feature>
<reference evidence="2 3" key="1">
    <citation type="submission" date="2019-05" db="EMBL/GenBank/DDBJ databases">
        <title>Emergence of the Ug99 lineage of the wheat stem rust pathogen through somatic hybridization.</title>
        <authorList>
            <person name="Li F."/>
            <person name="Upadhyaya N.M."/>
            <person name="Sperschneider J."/>
            <person name="Matny O."/>
            <person name="Nguyen-Phuc H."/>
            <person name="Mago R."/>
            <person name="Raley C."/>
            <person name="Miller M.E."/>
            <person name="Silverstein K.A.T."/>
            <person name="Henningsen E."/>
            <person name="Hirsch C.D."/>
            <person name="Visser B."/>
            <person name="Pretorius Z.A."/>
            <person name="Steffenson B.J."/>
            <person name="Schwessinger B."/>
            <person name="Dodds P.N."/>
            <person name="Figueroa M."/>
        </authorList>
    </citation>
    <scope>NUCLEOTIDE SEQUENCE [LARGE SCALE GENOMIC DNA]</scope>
    <source>
        <strain evidence="2 3">Ug99</strain>
    </source>
</reference>
<feature type="region of interest" description="Disordered" evidence="1">
    <location>
        <begin position="1"/>
        <end position="31"/>
    </location>
</feature>